<evidence type="ECO:0000313" key="5">
    <source>
        <dbReference type="Proteomes" id="UP000316714"/>
    </source>
</evidence>
<feature type="domain" description="Cytochrome C Planctomycete-type" evidence="3">
    <location>
        <begin position="43"/>
        <end position="102"/>
    </location>
</feature>
<gene>
    <name evidence="4" type="ORF">KOR34_25980</name>
</gene>
<dbReference type="OrthoDB" id="127107at2"/>
<evidence type="ECO:0000313" key="4">
    <source>
        <dbReference type="EMBL" id="TWT37642.1"/>
    </source>
</evidence>
<feature type="domain" description="DUF1553" evidence="2">
    <location>
        <begin position="422"/>
        <end position="659"/>
    </location>
</feature>
<dbReference type="PANTHER" id="PTHR35889:SF3">
    <property type="entry name" value="F-BOX DOMAIN-CONTAINING PROTEIN"/>
    <property type="match status" value="1"/>
</dbReference>
<dbReference type="Pfam" id="PF07583">
    <property type="entry name" value="PSCyt2"/>
    <property type="match status" value="1"/>
</dbReference>
<proteinExistence type="predicted"/>
<dbReference type="AlphaFoldDB" id="A0A5C5VIW9"/>
<name>A0A5C5VIW9_9BACT</name>
<evidence type="ECO:0000259" key="1">
    <source>
        <dbReference type="Pfam" id="PF07583"/>
    </source>
</evidence>
<protein>
    <submittedName>
        <fullName evidence="4">Planctomycete cytochrome C</fullName>
    </submittedName>
</protein>
<evidence type="ECO:0000259" key="2">
    <source>
        <dbReference type="Pfam" id="PF07587"/>
    </source>
</evidence>
<dbReference type="Proteomes" id="UP000316714">
    <property type="component" value="Unassembled WGS sequence"/>
</dbReference>
<sequence>MVRPTPLLATAFAGASLIAAAGASDRGQELFELKVRPTLADSCYSCHSQEAGSIEGELTLDNRAAVQRGGRRGAVVVPGDPDASLLIQAIEHRHGEVQMPPGERLPLETIDAFREWVALGAPDPRGGAAPQIDTIATRSADHWAFQPPRLAEPPQTADDWPRTEFDALIAAKLHNAGHAPTDEASREALIRRLYFDLSGLAPTAEQVRDFVESPDADAYERLVDRLLDSPRFGERWARHWLDVARFADTKGYVFTEDRTFPNAYKYRDWVIAAFNDDMPVDRFLQLQLAADLLTTEGDERHLAAQGFVTLGRRFINNQHDIIADRIDVVFRGMMGLTVACARCHDHKYDPISDEDYYALYGVFTSSVEQQDEQFPLRLVDKEQPENVGVFIRGSEHNRGAAVERGFPEFFGSFAPDVDSGSGRRELAAAITSRDNPLTARVYVNRVWGHLFGEQLVRTPSDFGLRCEAPPQQAVLDHLAVQFMDHGWSTKWLVREIVSSSSYRQSAQASPELLAADAENVLWGRANRRRLDFESLRDRLLDAAGLLAAEQVGGPSENIAAADGGARRTLYAHIDRQNLPGLFRTFDFASPDAHSPERPRTLVPQQALYLMNNPIVQRSAEVIAGRLTAVSNSDRVHHLYRRVLGRDPREDELTLALDFLARGEPAALPPGDWTFGYGAVATTDSSTTVSFAPLVHFSENRWQPEPAFPNEQFGYVCITPTGGHPGNSAQFCSIRRWTSPDSGELIVRGQLERHESQGDGVDGMIVSSKRGMIAKWTVVTGAQPTPARVDAVQPGEIFDFVVDCRETPAYDSFQWKTDVSLVTKTSRRTWRSEEGFHGPEAPPLDRLTQLAQVLLVSNEFLYVD</sequence>
<dbReference type="Pfam" id="PF07587">
    <property type="entry name" value="PSD1"/>
    <property type="match status" value="1"/>
</dbReference>
<dbReference type="Pfam" id="PF07635">
    <property type="entry name" value="PSCyt1"/>
    <property type="match status" value="1"/>
</dbReference>
<dbReference type="InterPro" id="IPR011444">
    <property type="entry name" value="DUF1549"/>
</dbReference>
<comment type="caution">
    <text evidence="4">The sequence shown here is derived from an EMBL/GenBank/DDBJ whole genome shotgun (WGS) entry which is preliminary data.</text>
</comment>
<dbReference type="PANTHER" id="PTHR35889">
    <property type="entry name" value="CYCLOINULO-OLIGOSACCHARIDE FRUCTANOTRANSFERASE-RELATED"/>
    <property type="match status" value="1"/>
</dbReference>
<dbReference type="EMBL" id="SIHJ01000001">
    <property type="protein sequence ID" value="TWT37642.1"/>
    <property type="molecule type" value="Genomic_DNA"/>
</dbReference>
<evidence type="ECO:0000259" key="3">
    <source>
        <dbReference type="Pfam" id="PF07635"/>
    </source>
</evidence>
<keyword evidence="5" id="KW-1185">Reference proteome</keyword>
<accession>A0A5C5VIW9</accession>
<reference evidence="4 5" key="1">
    <citation type="submission" date="2019-02" db="EMBL/GenBank/DDBJ databases">
        <title>Deep-cultivation of Planctomycetes and their phenomic and genomic characterization uncovers novel biology.</title>
        <authorList>
            <person name="Wiegand S."/>
            <person name="Jogler M."/>
            <person name="Boedeker C."/>
            <person name="Pinto D."/>
            <person name="Vollmers J."/>
            <person name="Rivas-Marin E."/>
            <person name="Kohn T."/>
            <person name="Peeters S.H."/>
            <person name="Heuer A."/>
            <person name="Rast P."/>
            <person name="Oberbeckmann S."/>
            <person name="Bunk B."/>
            <person name="Jeske O."/>
            <person name="Meyerdierks A."/>
            <person name="Storesund J.E."/>
            <person name="Kallscheuer N."/>
            <person name="Luecker S."/>
            <person name="Lage O.M."/>
            <person name="Pohl T."/>
            <person name="Merkel B.J."/>
            <person name="Hornburger P."/>
            <person name="Mueller R.-W."/>
            <person name="Bruemmer F."/>
            <person name="Labrenz M."/>
            <person name="Spormann A.M."/>
            <person name="Op Den Camp H."/>
            <person name="Overmann J."/>
            <person name="Amann R."/>
            <person name="Jetten M.S.M."/>
            <person name="Mascher T."/>
            <person name="Medema M.H."/>
            <person name="Devos D.P."/>
            <person name="Kaster A.-K."/>
            <person name="Ovreas L."/>
            <person name="Rohde M."/>
            <person name="Galperin M.Y."/>
            <person name="Jogler C."/>
        </authorList>
    </citation>
    <scope>NUCLEOTIDE SEQUENCE [LARGE SCALE GENOMIC DNA]</scope>
    <source>
        <strain evidence="4 5">KOR34</strain>
    </source>
</reference>
<dbReference type="InterPro" id="IPR022655">
    <property type="entry name" value="DUF1553"/>
</dbReference>
<dbReference type="RefSeq" id="WP_146564963.1">
    <property type="nucleotide sequence ID" value="NZ_SIHJ01000001.1"/>
</dbReference>
<dbReference type="InterPro" id="IPR011429">
    <property type="entry name" value="Cyt_c_Planctomycete-type"/>
</dbReference>
<feature type="domain" description="DUF1549" evidence="1">
    <location>
        <begin position="165"/>
        <end position="366"/>
    </location>
</feature>
<organism evidence="4 5">
    <name type="scientific">Posidoniimonas corsicana</name>
    <dbReference type="NCBI Taxonomy" id="1938618"/>
    <lineage>
        <taxon>Bacteria</taxon>
        <taxon>Pseudomonadati</taxon>
        <taxon>Planctomycetota</taxon>
        <taxon>Planctomycetia</taxon>
        <taxon>Pirellulales</taxon>
        <taxon>Lacipirellulaceae</taxon>
        <taxon>Posidoniimonas</taxon>
    </lineage>
</organism>